<dbReference type="AlphaFoldDB" id="A0A5C5G3T7"/>
<organism evidence="3 4">
    <name type="scientific">Rhodotorula diobovata</name>
    <dbReference type="NCBI Taxonomy" id="5288"/>
    <lineage>
        <taxon>Eukaryota</taxon>
        <taxon>Fungi</taxon>
        <taxon>Dikarya</taxon>
        <taxon>Basidiomycota</taxon>
        <taxon>Pucciniomycotina</taxon>
        <taxon>Microbotryomycetes</taxon>
        <taxon>Sporidiobolales</taxon>
        <taxon>Sporidiobolaceae</taxon>
        <taxon>Rhodotorula</taxon>
    </lineage>
</organism>
<dbReference type="EMBL" id="SOZI01000013">
    <property type="protein sequence ID" value="TNY23246.1"/>
    <property type="molecule type" value="Genomic_DNA"/>
</dbReference>
<feature type="compositionally biased region" description="Acidic residues" evidence="1">
    <location>
        <begin position="249"/>
        <end position="262"/>
    </location>
</feature>
<evidence type="ECO:0000313" key="4">
    <source>
        <dbReference type="Proteomes" id="UP000311382"/>
    </source>
</evidence>
<name>A0A5C5G3T7_9BASI</name>
<keyword evidence="4" id="KW-1185">Reference proteome</keyword>
<reference evidence="3 4" key="1">
    <citation type="submission" date="2019-03" db="EMBL/GenBank/DDBJ databases">
        <title>Rhodosporidium diobovatum UCD-FST 08-225 genome sequencing, assembly, and annotation.</title>
        <authorList>
            <person name="Fakankun I.U."/>
            <person name="Fristensky B."/>
            <person name="Levin D.B."/>
        </authorList>
    </citation>
    <scope>NUCLEOTIDE SEQUENCE [LARGE SCALE GENOMIC DNA]</scope>
    <source>
        <strain evidence="3 4">UCD-FST 08-225</strain>
    </source>
</reference>
<feature type="chain" id="PRO_5022936933" description="Proteophosphoglycan ppg4" evidence="2">
    <location>
        <begin position="19"/>
        <end position="390"/>
    </location>
</feature>
<evidence type="ECO:0000313" key="3">
    <source>
        <dbReference type="EMBL" id="TNY23246.1"/>
    </source>
</evidence>
<protein>
    <recommendedName>
        <fullName evidence="5">Proteophosphoglycan ppg4</fullName>
    </recommendedName>
</protein>
<keyword evidence="2" id="KW-0732">Signal</keyword>
<evidence type="ECO:0000256" key="2">
    <source>
        <dbReference type="SAM" id="SignalP"/>
    </source>
</evidence>
<feature type="region of interest" description="Disordered" evidence="1">
    <location>
        <begin position="237"/>
        <end position="276"/>
    </location>
</feature>
<comment type="caution">
    <text evidence="3">The sequence shown here is derived from an EMBL/GenBank/DDBJ whole genome shotgun (WGS) entry which is preliminary data.</text>
</comment>
<dbReference type="OrthoDB" id="2524267at2759"/>
<sequence>MSPVFLPLAQNLTYLVLAFLPQTVPDEFVDDYAGLTTLRTSFTNALRQLKHLQALEFPFWEAKEDKTFTFSTDIMPSLTHISVGDWQQWDAFEVEHKIDVVKWLIHPDLDFDEDLIRGFFEHLGRQARVLQFAAQSGWGRTDLPQGLAENLQKVSWYKNISEHPLESFTLHGFNPLTSHKQEWTTILPSFLSLLSESNIRSISFIDVPSLRNARRHKLDWSQTSPLHKVSTVQISLALDEDTKDRGDGGGEDFEGEDDDGESDAQKGESDPMSERVPADGLESLLDLFPNVVNLSLANFHRAKKPTTESQRGSEEGQPLAVDSQAYDRFARETFQPAARTFIDRLRVFERFDKLEQVVFRSAEAQLAVRFRRDKTEDKETRWHEELRRLY</sequence>
<feature type="signal peptide" evidence="2">
    <location>
        <begin position="1"/>
        <end position="18"/>
    </location>
</feature>
<accession>A0A5C5G3T7</accession>
<dbReference type="Proteomes" id="UP000311382">
    <property type="component" value="Unassembled WGS sequence"/>
</dbReference>
<gene>
    <name evidence="3" type="ORF">DMC30DRAFT_43823</name>
</gene>
<feature type="compositionally biased region" description="Basic and acidic residues" evidence="1">
    <location>
        <begin position="263"/>
        <end position="276"/>
    </location>
</feature>
<proteinExistence type="predicted"/>
<evidence type="ECO:0008006" key="5">
    <source>
        <dbReference type="Google" id="ProtNLM"/>
    </source>
</evidence>
<evidence type="ECO:0000256" key="1">
    <source>
        <dbReference type="SAM" id="MobiDB-lite"/>
    </source>
</evidence>